<feature type="domain" description="AMP-dependent synthetase/ligase" evidence="2">
    <location>
        <begin position="9"/>
        <end position="250"/>
    </location>
</feature>
<dbReference type="Pfam" id="PF00501">
    <property type="entry name" value="AMP-binding"/>
    <property type="match status" value="1"/>
</dbReference>
<dbReference type="EMBL" id="UFZL01000001">
    <property type="protein sequence ID" value="STE54701.1"/>
    <property type="molecule type" value="Genomic_DNA"/>
</dbReference>
<dbReference type="PROSITE" id="PS00455">
    <property type="entry name" value="AMP_BINDING"/>
    <property type="match status" value="1"/>
</dbReference>
<dbReference type="GO" id="GO:0031177">
    <property type="term" value="F:phosphopantetheine binding"/>
    <property type="evidence" value="ECO:0007669"/>
    <property type="project" value="TreeGrafter"/>
</dbReference>
<dbReference type="InterPro" id="IPR000873">
    <property type="entry name" value="AMP-dep_synth/lig_dom"/>
</dbReference>
<evidence type="ECO:0000313" key="4">
    <source>
        <dbReference type="Proteomes" id="UP000255201"/>
    </source>
</evidence>
<dbReference type="InterPro" id="IPR020459">
    <property type="entry name" value="AMP-binding"/>
</dbReference>
<evidence type="ECO:0000313" key="3">
    <source>
        <dbReference type="EMBL" id="STE54701.1"/>
    </source>
</evidence>
<reference evidence="3 4" key="1">
    <citation type="submission" date="2018-06" db="EMBL/GenBank/DDBJ databases">
        <authorList>
            <consortium name="Pathogen Informatics"/>
            <person name="Doyle S."/>
        </authorList>
    </citation>
    <scope>NUCLEOTIDE SEQUENCE [LARGE SCALE GENOMIC DNA]</scope>
    <source>
        <strain evidence="3 4">NCTC10764</strain>
    </source>
</reference>
<proteinExistence type="predicted"/>
<name>A0A376J3C6_ECOLX</name>
<dbReference type="GO" id="GO:0043041">
    <property type="term" value="P:amino acid activation for nonribosomal peptide biosynthetic process"/>
    <property type="evidence" value="ECO:0007669"/>
    <property type="project" value="TreeGrafter"/>
</dbReference>
<dbReference type="PANTHER" id="PTHR45527:SF10">
    <property type="entry name" value="PYOCHELIN SYNTHASE PCHF"/>
    <property type="match status" value="1"/>
</dbReference>
<keyword evidence="1 3" id="KW-0436">Ligase</keyword>
<sequence>MLHEGIFRIALQQPQALAVTDMRYQWNYHELTDYARRCAGRLIECGVQPGDNVAITMSKGAGQLVAVLAVLLAGAVYVPVSLDQPAARREKIYADASVRLVLICQHDASAGSDDIPALAWQQAIEAEPIANPVVRAPTQPAYIIYTSGSTGTPKGVVISHRGALNTCCDINTRYQVGPHDRVLALSALHFDLSVYDIFGVLRAGGALVMVMENQRRDPHAWCELIQRHQVTLWNSVPALFDMLLTWCEGFARRHAGKPARSDAFRRLDRA</sequence>
<dbReference type="AlphaFoldDB" id="A0A376J3C6"/>
<dbReference type="PANTHER" id="PTHR45527">
    <property type="entry name" value="NONRIBOSOMAL PEPTIDE SYNTHETASE"/>
    <property type="match status" value="1"/>
</dbReference>
<dbReference type="GO" id="GO:0016874">
    <property type="term" value="F:ligase activity"/>
    <property type="evidence" value="ECO:0007669"/>
    <property type="project" value="UniProtKB-KW"/>
</dbReference>
<dbReference type="GO" id="GO:0005737">
    <property type="term" value="C:cytoplasm"/>
    <property type="evidence" value="ECO:0007669"/>
    <property type="project" value="TreeGrafter"/>
</dbReference>
<dbReference type="EC" id="6.3.2.-" evidence="3"/>
<organism evidence="3 4">
    <name type="scientific">Escherichia coli</name>
    <dbReference type="NCBI Taxonomy" id="562"/>
    <lineage>
        <taxon>Bacteria</taxon>
        <taxon>Pseudomonadati</taxon>
        <taxon>Pseudomonadota</taxon>
        <taxon>Gammaproteobacteria</taxon>
        <taxon>Enterobacterales</taxon>
        <taxon>Enterobacteriaceae</taxon>
        <taxon>Escherichia</taxon>
    </lineage>
</organism>
<dbReference type="Gene3D" id="3.40.50.980">
    <property type="match status" value="2"/>
</dbReference>
<dbReference type="GO" id="GO:0044550">
    <property type="term" value="P:secondary metabolite biosynthetic process"/>
    <property type="evidence" value="ECO:0007669"/>
    <property type="project" value="TreeGrafter"/>
</dbReference>
<evidence type="ECO:0000259" key="2">
    <source>
        <dbReference type="Pfam" id="PF00501"/>
    </source>
</evidence>
<protein>
    <submittedName>
        <fullName evidence="3">Peptide synthetase</fullName>
        <ecNumber evidence="3">6.3.2.-</ecNumber>
    </submittedName>
</protein>
<dbReference type="SUPFAM" id="SSF56801">
    <property type="entry name" value="Acetyl-CoA synthetase-like"/>
    <property type="match status" value="1"/>
</dbReference>
<dbReference type="Proteomes" id="UP000255201">
    <property type="component" value="Unassembled WGS sequence"/>
</dbReference>
<dbReference type="InterPro" id="IPR020845">
    <property type="entry name" value="AMP-binding_CS"/>
</dbReference>
<gene>
    <name evidence="3" type="primary">mbtB_3</name>
    <name evidence="3" type="ORF">NCTC10764_01342</name>
</gene>
<dbReference type="PRINTS" id="PR00154">
    <property type="entry name" value="AMPBINDING"/>
</dbReference>
<accession>A0A376J3C6</accession>
<evidence type="ECO:0000256" key="1">
    <source>
        <dbReference type="ARBA" id="ARBA00022598"/>
    </source>
</evidence>